<keyword evidence="2" id="KW-1185">Reference proteome</keyword>
<sequence>MLDFKELKRQSQERKQEKNLLHSAGSTAYIKKGGHAFIINSQHYNETALILQLYYKEASS</sequence>
<dbReference type="Proteomes" id="UP000609323">
    <property type="component" value="Unassembled WGS sequence"/>
</dbReference>
<reference evidence="2" key="1">
    <citation type="journal article" date="2019" name="Int. J. Syst. Evol. Microbiol.">
        <title>The Global Catalogue of Microorganisms (GCM) 10K type strain sequencing project: providing services to taxonomists for standard genome sequencing and annotation.</title>
        <authorList>
            <consortium name="The Broad Institute Genomics Platform"/>
            <consortium name="The Broad Institute Genome Sequencing Center for Infectious Disease"/>
            <person name="Wu L."/>
            <person name="Ma J."/>
        </authorList>
    </citation>
    <scope>NUCLEOTIDE SEQUENCE [LARGE SCALE GENOMIC DNA]</scope>
    <source>
        <strain evidence="2">CGMCC 1.15044</strain>
    </source>
</reference>
<comment type="caution">
    <text evidence="1">The sequence shown here is derived from an EMBL/GenBank/DDBJ whole genome shotgun (WGS) entry which is preliminary data.</text>
</comment>
<accession>A0ABQ1GE36</accession>
<gene>
    <name evidence="1" type="ORF">GCM10010917_28950</name>
</gene>
<evidence type="ECO:0000313" key="2">
    <source>
        <dbReference type="Proteomes" id="UP000609323"/>
    </source>
</evidence>
<name>A0ABQ1GE36_9BACL</name>
<dbReference type="EMBL" id="BMHF01000009">
    <property type="protein sequence ID" value="GGA41887.1"/>
    <property type="molecule type" value="Genomic_DNA"/>
</dbReference>
<proteinExistence type="predicted"/>
<organism evidence="1 2">
    <name type="scientific">Paenibacillus physcomitrellae</name>
    <dbReference type="NCBI Taxonomy" id="1619311"/>
    <lineage>
        <taxon>Bacteria</taxon>
        <taxon>Bacillati</taxon>
        <taxon>Bacillota</taxon>
        <taxon>Bacilli</taxon>
        <taxon>Bacillales</taxon>
        <taxon>Paenibacillaceae</taxon>
        <taxon>Paenibacillus</taxon>
    </lineage>
</organism>
<protein>
    <submittedName>
        <fullName evidence="1">Uncharacterized protein</fullName>
    </submittedName>
</protein>
<evidence type="ECO:0000313" key="1">
    <source>
        <dbReference type="EMBL" id="GGA41887.1"/>
    </source>
</evidence>